<evidence type="ECO:0000313" key="8">
    <source>
        <dbReference type="EMBL" id="RDH43969.1"/>
    </source>
</evidence>
<evidence type="ECO:0000256" key="4">
    <source>
        <dbReference type="ARBA" id="ARBA00022741"/>
    </source>
</evidence>
<name>A0A4P9VMV9_9GAMM</name>
<dbReference type="SUPFAM" id="SSF53613">
    <property type="entry name" value="Ribokinase-like"/>
    <property type="match status" value="1"/>
</dbReference>
<dbReference type="GO" id="GO:0009228">
    <property type="term" value="P:thiamine biosynthetic process"/>
    <property type="evidence" value="ECO:0007669"/>
    <property type="project" value="InterPro"/>
</dbReference>
<comment type="caution">
    <text evidence="8">The sequence shown here is derived from an EMBL/GenBank/DDBJ whole genome shotgun (WGS) entry which is preliminary data.</text>
</comment>
<keyword evidence="5 8" id="KW-0418">Kinase</keyword>
<organism evidence="8 9">
    <name type="scientific">Zooshikella ganghwensis</name>
    <dbReference type="NCBI Taxonomy" id="202772"/>
    <lineage>
        <taxon>Bacteria</taxon>
        <taxon>Pseudomonadati</taxon>
        <taxon>Pseudomonadota</taxon>
        <taxon>Gammaproteobacteria</taxon>
        <taxon>Oceanospirillales</taxon>
        <taxon>Zooshikellaceae</taxon>
        <taxon>Zooshikella</taxon>
    </lineage>
</organism>
<proteinExistence type="predicted"/>
<dbReference type="NCBIfam" id="TIGR00097">
    <property type="entry name" value="HMP-P_kinase"/>
    <property type="match status" value="1"/>
</dbReference>
<reference evidence="8 9" key="1">
    <citation type="submission" date="2017-04" db="EMBL/GenBank/DDBJ databases">
        <title>Draft genome sequence of Zooshikella ganghwensis VG4 isolated from Red Sea sediments.</title>
        <authorList>
            <person name="Rehman Z."/>
            <person name="Alam I."/>
            <person name="Kamau A."/>
            <person name="Bajic V."/>
            <person name="Leiknes T."/>
        </authorList>
    </citation>
    <scope>NUCLEOTIDE SEQUENCE [LARGE SCALE GENOMIC DNA]</scope>
    <source>
        <strain evidence="8 9">VG4</strain>
    </source>
</reference>
<dbReference type="GO" id="GO:0009229">
    <property type="term" value="P:thiamine diphosphate biosynthetic process"/>
    <property type="evidence" value="ECO:0007669"/>
    <property type="project" value="UniProtKB-UniPathway"/>
</dbReference>
<evidence type="ECO:0000256" key="2">
    <source>
        <dbReference type="ARBA" id="ARBA00012135"/>
    </source>
</evidence>
<evidence type="ECO:0000256" key="5">
    <source>
        <dbReference type="ARBA" id="ARBA00022777"/>
    </source>
</evidence>
<dbReference type="UniPathway" id="UPA00060">
    <property type="reaction ID" value="UER00138"/>
</dbReference>
<protein>
    <recommendedName>
        <fullName evidence="2">hydroxymethylpyrimidine kinase</fullName>
        <ecNumber evidence="2">2.7.1.49</ecNumber>
    </recommendedName>
</protein>
<dbReference type="PANTHER" id="PTHR20858">
    <property type="entry name" value="PHOSPHOMETHYLPYRIMIDINE KINASE"/>
    <property type="match status" value="1"/>
</dbReference>
<accession>A0A4P9VMV9</accession>
<gene>
    <name evidence="8" type="primary">thiD</name>
    <name evidence="8" type="ORF">B9G39_11220</name>
</gene>
<evidence type="ECO:0000259" key="7">
    <source>
        <dbReference type="Pfam" id="PF08543"/>
    </source>
</evidence>
<dbReference type="InterPro" id="IPR004399">
    <property type="entry name" value="HMP/HMP-P_kinase_dom"/>
</dbReference>
<dbReference type="Gene3D" id="3.40.1190.20">
    <property type="match status" value="1"/>
</dbReference>
<dbReference type="Proteomes" id="UP000257039">
    <property type="component" value="Unassembled WGS sequence"/>
</dbReference>
<dbReference type="GO" id="GO:0008902">
    <property type="term" value="F:hydroxymethylpyrimidine kinase activity"/>
    <property type="evidence" value="ECO:0007669"/>
    <property type="project" value="UniProtKB-EC"/>
</dbReference>
<dbReference type="InterPro" id="IPR029056">
    <property type="entry name" value="Ribokinase-like"/>
</dbReference>
<keyword evidence="3 8" id="KW-0808">Transferase</keyword>
<dbReference type="CDD" id="cd01169">
    <property type="entry name" value="HMPP_kinase"/>
    <property type="match status" value="1"/>
</dbReference>
<keyword evidence="9" id="KW-1185">Reference proteome</keyword>
<sequence>MNEDRRVGKQQPPVILTIAGSDSGAGAGIQADLKAISATGGYACTVLTAVTAQNTCGVFDVFSMSSAHVAKQLDAVFTDFSVKAVKTGMLVNAEIIKTVAAKLSDYKPQWLVVDPVLASTSGKTLLEKEAINALKDILFPIANVVTPNLIEASLLVGEKEDGYTDDKISELIIRLRDLNTKAVLLKGGHSSNQEKCTDVLVLPDKLKNFSAARVVTPNSHGTGCTLSAALACYLGQGLALDIAVEKSKCYLTEALKNSASWQLGNGCGPLGHFFDR</sequence>
<dbReference type="AlphaFoldDB" id="A0A4P9VMV9"/>
<dbReference type="Pfam" id="PF08543">
    <property type="entry name" value="Phos_pyr_kin"/>
    <property type="match status" value="1"/>
</dbReference>
<dbReference type="GO" id="GO:0005524">
    <property type="term" value="F:ATP binding"/>
    <property type="evidence" value="ECO:0007669"/>
    <property type="project" value="UniProtKB-KW"/>
</dbReference>
<keyword evidence="4" id="KW-0547">Nucleotide-binding</keyword>
<dbReference type="EC" id="2.7.1.49" evidence="2"/>
<dbReference type="InterPro" id="IPR013749">
    <property type="entry name" value="PM/HMP-P_kinase-1"/>
</dbReference>
<dbReference type="PANTHER" id="PTHR20858:SF17">
    <property type="entry name" value="HYDROXYMETHYLPYRIMIDINE_PHOSPHOMETHYLPYRIMIDINE KINASE THI20-RELATED"/>
    <property type="match status" value="1"/>
</dbReference>
<dbReference type="FunFam" id="3.40.1190.20:FF:000003">
    <property type="entry name" value="Phosphomethylpyrimidine kinase ThiD"/>
    <property type="match status" value="1"/>
</dbReference>
<dbReference type="GO" id="GO:0005829">
    <property type="term" value="C:cytosol"/>
    <property type="evidence" value="ECO:0007669"/>
    <property type="project" value="TreeGrafter"/>
</dbReference>
<feature type="domain" description="Pyridoxamine kinase/Phosphomethylpyrimidine kinase" evidence="7">
    <location>
        <begin position="22"/>
        <end position="270"/>
    </location>
</feature>
<evidence type="ECO:0000313" key="9">
    <source>
        <dbReference type="Proteomes" id="UP000257039"/>
    </source>
</evidence>
<dbReference type="EMBL" id="NDXW01000001">
    <property type="protein sequence ID" value="RDH43969.1"/>
    <property type="molecule type" value="Genomic_DNA"/>
</dbReference>
<evidence type="ECO:0000256" key="1">
    <source>
        <dbReference type="ARBA" id="ARBA00004948"/>
    </source>
</evidence>
<comment type="pathway">
    <text evidence="1">Cofactor biosynthesis; thiamine diphosphate biosynthesis.</text>
</comment>
<evidence type="ECO:0000256" key="3">
    <source>
        <dbReference type="ARBA" id="ARBA00022679"/>
    </source>
</evidence>
<evidence type="ECO:0000256" key="6">
    <source>
        <dbReference type="ARBA" id="ARBA00022840"/>
    </source>
</evidence>
<dbReference type="GO" id="GO:0008972">
    <property type="term" value="F:phosphomethylpyrimidine kinase activity"/>
    <property type="evidence" value="ECO:0007669"/>
    <property type="project" value="InterPro"/>
</dbReference>
<keyword evidence="6" id="KW-0067">ATP-binding</keyword>